<evidence type="ECO:0008006" key="3">
    <source>
        <dbReference type="Google" id="ProtNLM"/>
    </source>
</evidence>
<dbReference type="EMBL" id="QJTD01000008">
    <property type="protein sequence ID" value="PYE80021.1"/>
    <property type="molecule type" value="Genomic_DNA"/>
</dbReference>
<evidence type="ECO:0000313" key="1">
    <source>
        <dbReference type="EMBL" id="PYE80021.1"/>
    </source>
</evidence>
<comment type="caution">
    <text evidence="1">The sequence shown here is derived from an EMBL/GenBank/DDBJ whole genome shotgun (WGS) entry which is preliminary data.</text>
</comment>
<name>A0A2V4XC13_9FLAO</name>
<protein>
    <recommendedName>
        <fullName evidence="3">Histidine kinase</fullName>
    </recommendedName>
</protein>
<dbReference type="AlphaFoldDB" id="A0A2V4XC13"/>
<sequence length="138" mass="15878">MTSEKKLVPLKDEIEFVKNYFELMEQKYLGDYHLTIENHDPQLEVFVPPFCLQLLVENAIEHNLGRAENPVDIKIEITNNISVVNNKIPKKHKKKTGGRALKNLSTQFTLLSGTDIIIENNDTEFKVKLPFINSNNDI</sequence>
<dbReference type="PANTHER" id="PTHR34220">
    <property type="entry name" value="SENSOR HISTIDINE KINASE YPDA"/>
    <property type="match status" value="1"/>
</dbReference>
<accession>A0A2V4XC13</accession>
<keyword evidence="2" id="KW-1185">Reference proteome</keyword>
<dbReference type="InterPro" id="IPR050640">
    <property type="entry name" value="Bact_2-comp_sensor_kinase"/>
</dbReference>
<proteinExistence type="predicted"/>
<evidence type="ECO:0000313" key="2">
    <source>
        <dbReference type="Proteomes" id="UP000248054"/>
    </source>
</evidence>
<dbReference type="PANTHER" id="PTHR34220:SF7">
    <property type="entry name" value="SENSOR HISTIDINE KINASE YPDA"/>
    <property type="match status" value="1"/>
</dbReference>
<gene>
    <name evidence="1" type="ORF">DFQ11_10845</name>
</gene>
<dbReference type="Proteomes" id="UP000248054">
    <property type="component" value="Unassembled WGS sequence"/>
</dbReference>
<organism evidence="1 2">
    <name type="scientific">Winogradskyella epiphytica</name>
    <dbReference type="NCBI Taxonomy" id="262005"/>
    <lineage>
        <taxon>Bacteria</taxon>
        <taxon>Pseudomonadati</taxon>
        <taxon>Bacteroidota</taxon>
        <taxon>Flavobacteriia</taxon>
        <taxon>Flavobacteriales</taxon>
        <taxon>Flavobacteriaceae</taxon>
        <taxon>Winogradskyella</taxon>
    </lineage>
</organism>
<reference evidence="1 2" key="1">
    <citation type="submission" date="2018-06" db="EMBL/GenBank/DDBJ databases">
        <title>Genomic Encyclopedia of Type Strains, Phase III (KMG-III): the genomes of soil and plant-associated and newly described type strains.</title>
        <authorList>
            <person name="Whitman W."/>
        </authorList>
    </citation>
    <scope>NUCLEOTIDE SEQUENCE [LARGE SCALE GENOMIC DNA]</scope>
    <source>
        <strain evidence="1 2">CECT 7945</strain>
    </source>
</reference>